<keyword evidence="2" id="KW-0472">Membrane</keyword>
<dbReference type="RefSeq" id="WP_290264296.1">
    <property type="nucleotide sequence ID" value="NZ_JAUFQG010000006.1"/>
</dbReference>
<name>A0ABV8V6S4_9GAMM</name>
<reference evidence="4" key="1">
    <citation type="journal article" date="2019" name="Int. J. Syst. Evol. Microbiol.">
        <title>The Global Catalogue of Microorganisms (GCM) 10K type strain sequencing project: providing services to taxonomists for standard genome sequencing and annotation.</title>
        <authorList>
            <consortium name="The Broad Institute Genomics Platform"/>
            <consortium name="The Broad Institute Genome Sequencing Center for Infectious Disease"/>
            <person name="Wu L."/>
            <person name="Ma J."/>
        </authorList>
    </citation>
    <scope>NUCLEOTIDE SEQUENCE [LARGE SCALE GENOMIC DNA]</scope>
    <source>
        <strain evidence="4">CECT 8570</strain>
    </source>
</reference>
<evidence type="ECO:0000313" key="4">
    <source>
        <dbReference type="Proteomes" id="UP001595840"/>
    </source>
</evidence>
<gene>
    <name evidence="3" type="ORF">ACFOX3_10515</name>
</gene>
<dbReference type="Gene3D" id="3.40.50.410">
    <property type="entry name" value="von Willebrand factor, type A domain"/>
    <property type="match status" value="1"/>
</dbReference>
<evidence type="ECO:0000256" key="2">
    <source>
        <dbReference type="SAM" id="Phobius"/>
    </source>
</evidence>
<keyword evidence="4" id="KW-1185">Reference proteome</keyword>
<keyword evidence="2" id="KW-0812">Transmembrane</keyword>
<comment type="caution">
    <text evidence="3">The sequence shown here is derived from an EMBL/GenBank/DDBJ whole genome shotgun (WGS) entry which is preliminary data.</text>
</comment>
<sequence length="360" mass="40404">MARKKRGFSTFSLSFLDIMSCGFGAVALIFLIIKHDVDTRADLQTENTNAEVTMLDEEIRIGKEGLVALRNTLSALDQEHAEAQGLARRILEDVNLTQGKLDEFSSRDIEAEIQRLKEEKEQLQTEIEKLKAEDQQRGQDALRYTGDGDRQYLTGLKLGGSRILILIDSSASMLDEKLINIIRTRNMSDEVKREAPKWRRATATVKWLAAQLPQQSQYQIYRFNTDVNPVLEGTYGQWLKVSDQKQLELGILNLRKVAPTGGTSLEKTFHAVNGLNPRPDNIILITDGLPTQGMSQPKRNTITGPEREKLFKSAVDLLPKGVPINVILAPMEGDPMAAAHFWYLSQITQGSFISPSKDWP</sequence>
<accession>A0ABV8V6S4</accession>
<dbReference type="SUPFAM" id="SSF53300">
    <property type="entry name" value="vWA-like"/>
    <property type="match status" value="1"/>
</dbReference>
<protein>
    <submittedName>
        <fullName evidence="3">VWA domain-containing protein</fullName>
    </submittedName>
</protein>
<feature type="coiled-coil region" evidence="1">
    <location>
        <begin position="66"/>
        <end position="136"/>
    </location>
</feature>
<dbReference type="Proteomes" id="UP001595840">
    <property type="component" value="Unassembled WGS sequence"/>
</dbReference>
<proteinExistence type="predicted"/>
<dbReference type="EMBL" id="JBHSCX010000009">
    <property type="protein sequence ID" value="MFC4362739.1"/>
    <property type="molecule type" value="Genomic_DNA"/>
</dbReference>
<keyword evidence="1" id="KW-0175">Coiled coil</keyword>
<dbReference type="InterPro" id="IPR036465">
    <property type="entry name" value="vWFA_dom_sf"/>
</dbReference>
<evidence type="ECO:0000256" key="1">
    <source>
        <dbReference type="SAM" id="Coils"/>
    </source>
</evidence>
<evidence type="ECO:0000313" key="3">
    <source>
        <dbReference type="EMBL" id="MFC4362739.1"/>
    </source>
</evidence>
<organism evidence="3 4">
    <name type="scientific">Simiduia curdlanivorans</name>
    <dbReference type="NCBI Taxonomy" id="1492769"/>
    <lineage>
        <taxon>Bacteria</taxon>
        <taxon>Pseudomonadati</taxon>
        <taxon>Pseudomonadota</taxon>
        <taxon>Gammaproteobacteria</taxon>
        <taxon>Cellvibrionales</taxon>
        <taxon>Cellvibrionaceae</taxon>
        <taxon>Simiduia</taxon>
    </lineage>
</organism>
<feature type="transmembrane region" description="Helical" evidence="2">
    <location>
        <begin position="12"/>
        <end position="33"/>
    </location>
</feature>
<dbReference type="CDD" id="cd00198">
    <property type="entry name" value="vWFA"/>
    <property type="match status" value="1"/>
</dbReference>
<keyword evidence="2" id="KW-1133">Transmembrane helix</keyword>